<protein>
    <recommendedName>
        <fullName evidence="4">Copper transport outer membrane protein, MctB</fullName>
    </recommendedName>
</protein>
<evidence type="ECO:0000256" key="1">
    <source>
        <dbReference type="SAM" id="Coils"/>
    </source>
</evidence>
<dbReference type="RefSeq" id="WP_072624791.1">
    <property type="nucleotide sequence ID" value="NZ_CP013290.1"/>
</dbReference>
<evidence type="ECO:0000313" key="2">
    <source>
        <dbReference type="EMBL" id="APH01635.1"/>
    </source>
</evidence>
<keyword evidence="1" id="KW-0175">Coiled coil</keyword>
<feature type="coiled-coil region" evidence="1">
    <location>
        <begin position="34"/>
        <end position="65"/>
    </location>
</feature>
<accession>A0A1L3MGW6</accession>
<proteinExistence type="predicted"/>
<dbReference type="Proteomes" id="UP000182938">
    <property type="component" value="Chromosome"/>
</dbReference>
<dbReference type="InterPro" id="IPR021522">
    <property type="entry name" value="MctB"/>
</dbReference>
<dbReference type="KEGG" id="jte:ASJ30_08900"/>
<dbReference type="GO" id="GO:0016020">
    <property type="term" value="C:membrane"/>
    <property type="evidence" value="ECO:0007669"/>
    <property type="project" value="InterPro"/>
</dbReference>
<evidence type="ECO:0000313" key="3">
    <source>
        <dbReference type="Proteomes" id="UP000182938"/>
    </source>
</evidence>
<keyword evidence="3" id="KW-1185">Reference proteome</keyword>
<dbReference type="Pfam" id="PF11382">
    <property type="entry name" value="MctB"/>
    <property type="match status" value="1"/>
</dbReference>
<evidence type="ECO:0008006" key="4">
    <source>
        <dbReference type="Google" id="ProtNLM"/>
    </source>
</evidence>
<name>A0A1L3MGW6_9MICO</name>
<sequence>MIDFRYHLVSLAAVLIALSIGIVLGAGPLNDNIGSTLSGEVTKLRQEKEELRRQAKEDQRGLEARDAYDEQTLPGVVGDRLVERTATVVVLPEAADDDVQEARDVLEESGASVADTVEVDADWAAAGDASADERDRTGDGALRDLGVDAEVPDGAQTVDQALAVVVTGRERAESTERVERSARDAAWTRLRDAGLVEGPAQAPAAADLVVVVGGPVAAESADDTSGSVDRAAEATAATWVALTHLVQTHADGTVLAAPEAEEGSADASPVTMARTQGSLAEGVSTVDDPDLPMGRAAIVLALDEQLDGGSGHYGIGAGADAPVPEGA</sequence>
<reference evidence="2 3" key="1">
    <citation type="submission" date="2015-11" db="EMBL/GenBank/DDBJ databases">
        <authorList>
            <person name="Zhang Y."/>
            <person name="Guo Z."/>
        </authorList>
    </citation>
    <scope>NUCLEOTIDE SEQUENCE [LARGE SCALE GENOMIC DNA]</scope>
    <source>
        <strain evidence="2 3">YFY001</strain>
    </source>
</reference>
<dbReference type="EMBL" id="CP013290">
    <property type="protein sequence ID" value="APH01635.1"/>
    <property type="molecule type" value="Genomic_DNA"/>
</dbReference>
<dbReference type="GO" id="GO:0055070">
    <property type="term" value="P:copper ion homeostasis"/>
    <property type="evidence" value="ECO:0007669"/>
    <property type="project" value="InterPro"/>
</dbReference>
<dbReference type="AlphaFoldDB" id="A0A1L3MGW6"/>
<organism evidence="2 3">
    <name type="scientific">Janibacter indicus</name>
    <dbReference type="NCBI Taxonomy" id="857417"/>
    <lineage>
        <taxon>Bacteria</taxon>
        <taxon>Bacillati</taxon>
        <taxon>Actinomycetota</taxon>
        <taxon>Actinomycetes</taxon>
        <taxon>Micrococcales</taxon>
        <taxon>Intrasporangiaceae</taxon>
        <taxon>Janibacter</taxon>
    </lineage>
</organism>
<gene>
    <name evidence="2" type="ORF">ASJ30_08900</name>
</gene>